<keyword evidence="3" id="KW-1185">Reference proteome</keyword>
<evidence type="ECO:0000256" key="1">
    <source>
        <dbReference type="SAM" id="Phobius"/>
    </source>
</evidence>
<sequence>MNEKRFLISASGIGALAIATVASGLLYGCPQYRVYSQRMDGEAELAQANYSKQVQVQDAKAKLESAQAYADAEVIRAQGVARANAIIGNSLRDNEAYLRYLWINKLSDSEGKGGQVIYVPTEAGLPILEAGRFQAPKK</sequence>
<feature type="transmembrane region" description="Helical" evidence="1">
    <location>
        <begin position="6"/>
        <end position="29"/>
    </location>
</feature>
<dbReference type="GeneID" id="71056014"/>
<dbReference type="PROSITE" id="PS51257">
    <property type="entry name" value="PROKAR_LIPOPROTEIN"/>
    <property type="match status" value="1"/>
</dbReference>
<evidence type="ECO:0008006" key="4">
    <source>
        <dbReference type="Google" id="ProtNLM"/>
    </source>
</evidence>
<proteinExistence type="predicted"/>
<keyword evidence="1" id="KW-0812">Transmembrane</keyword>
<keyword evidence="1" id="KW-0472">Membrane</keyword>
<evidence type="ECO:0000313" key="3">
    <source>
        <dbReference type="Proteomes" id="UP000268684"/>
    </source>
</evidence>
<dbReference type="AlphaFoldDB" id="A0AAJ5N7R4"/>
<gene>
    <name evidence="2" type="ORF">BSTAB16_3562</name>
</gene>
<evidence type="ECO:0000313" key="2">
    <source>
        <dbReference type="EMBL" id="VBB13377.1"/>
    </source>
</evidence>
<keyword evidence="1" id="KW-1133">Transmembrane helix</keyword>
<protein>
    <recommendedName>
        <fullName evidence="4">Membrane protease subunit</fullName>
    </recommendedName>
</protein>
<reference evidence="2 3" key="1">
    <citation type="submission" date="2017-11" db="EMBL/GenBank/DDBJ databases">
        <authorList>
            <person name="Seth-Smith MB H."/>
        </authorList>
    </citation>
    <scope>NUCLEOTIDE SEQUENCE [LARGE SCALE GENOMIC DNA]</scope>
    <source>
        <strain evidence="2">E</strain>
    </source>
</reference>
<dbReference type="EMBL" id="LR025743">
    <property type="protein sequence ID" value="VBB13377.1"/>
    <property type="molecule type" value="Genomic_DNA"/>
</dbReference>
<name>A0AAJ5N7R4_9BURK</name>
<organism evidence="2 3">
    <name type="scientific">Burkholderia stabilis</name>
    <dbReference type="NCBI Taxonomy" id="95485"/>
    <lineage>
        <taxon>Bacteria</taxon>
        <taxon>Pseudomonadati</taxon>
        <taxon>Pseudomonadota</taxon>
        <taxon>Betaproteobacteria</taxon>
        <taxon>Burkholderiales</taxon>
        <taxon>Burkholderiaceae</taxon>
        <taxon>Burkholderia</taxon>
        <taxon>Burkholderia cepacia complex</taxon>
    </lineage>
</organism>
<dbReference type="Proteomes" id="UP000268684">
    <property type="component" value="Chromosome II"/>
</dbReference>
<accession>A0AAJ5N7R4</accession>
<dbReference type="RefSeq" id="WP_122169252.1">
    <property type="nucleotide sequence ID" value="NZ_LR025743.1"/>
</dbReference>